<accession>A0ABS4SRI9</accession>
<dbReference type="InterPro" id="IPR036909">
    <property type="entry name" value="Cyt_c-like_dom_sf"/>
</dbReference>
<name>A0ABS4SRI9_9PROT</name>
<dbReference type="Gene3D" id="1.10.760.10">
    <property type="entry name" value="Cytochrome c-like domain"/>
    <property type="match status" value="1"/>
</dbReference>
<organism evidence="8 9">
    <name type="scientific">Azospirillum rugosum</name>
    <dbReference type="NCBI Taxonomy" id="416170"/>
    <lineage>
        <taxon>Bacteria</taxon>
        <taxon>Pseudomonadati</taxon>
        <taxon>Pseudomonadota</taxon>
        <taxon>Alphaproteobacteria</taxon>
        <taxon>Rhodospirillales</taxon>
        <taxon>Azospirillaceae</taxon>
        <taxon>Azospirillum</taxon>
    </lineage>
</organism>
<sequence>MSMEWNKIFGAVLLAGLIAMLTGFMSEVLVHPKTPEKAAYVIAVPEGKGADTKGGGGAPAGPGDIAPLLAKADPAAGQTAAKACASCHSFDKGGASKVGPNLYGIVGAKHGHMEGFAYSDAIKGHAGNWDYAELNKFLYDPKGYAPGTKMTFAGVKKDQERANIIAYLRSLSDSPAPLPQ</sequence>
<dbReference type="PANTHER" id="PTHR11961">
    <property type="entry name" value="CYTOCHROME C"/>
    <property type="match status" value="1"/>
</dbReference>
<evidence type="ECO:0000256" key="5">
    <source>
        <dbReference type="ARBA" id="ARBA00023004"/>
    </source>
</evidence>
<comment type="caution">
    <text evidence="8">The sequence shown here is derived from an EMBL/GenBank/DDBJ whole genome shotgun (WGS) entry which is preliminary data.</text>
</comment>
<keyword evidence="2 6" id="KW-0349">Heme</keyword>
<keyword evidence="4" id="KW-0249">Electron transport</keyword>
<proteinExistence type="predicted"/>
<keyword evidence="9" id="KW-1185">Reference proteome</keyword>
<evidence type="ECO:0000256" key="2">
    <source>
        <dbReference type="ARBA" id="ARBA00022617"/>
    </source>
</evidence>
<evidence type="ECO:0000313" key="8">
    <source>
        <dbReference type="EMBL" id="MBP2295188.1"/>
    </source>
</evidence>
<evidence type="ECO:0000313" key="9">
    <source>
        <dbReference type="Proteomes" id="UP000781958"/>
    </source>
</evidence>
<gene>
    <name evidence="8" type="ORF">J2851_004991</name>
</gene>
<dbReference type="Proteomes" id="UP000781958">
    <property type="component" value="Unassembled WGS sequence"/>
</dbReference>
<evidence type="ECO:0000256" key="1">
    <source>
        <dbReference type="ARBA" id="ARBA00022448"/>
    </source>
</evidence>
<dbReference type="EMBL" id="JAGINP010000020">
    <property type="protein sequence ID" value="MBP2295188.1"/>
    <property type="molecule type" value="Genomic_DNA"/>
</dbReference>
<protein>
    <submittedName>
        <fullName evidence="8">Cytochrome c</fullName>
    </submittedName>
</protein>
<evidence type="ECO:0000259" key="7">
    <source>
        <dbReference type="PROSITE" id="PS51007"/>
    </source>
</evidence>
<dbReference type="PROSITE" id="PS51007">
    <property type="entry name" value="CYTC"/>
    <property type="match status" value="1"/>
</dbReference>
<feature type="domain" description="Cytochrome c" evidence="7">
    <location>
        <begin position="72"/>
        <end position="172"/>
    </location>
</feature>
<dbReference type="PRINTS" id="PR00604">
    <property type="entry name" value="CYTCHRMECIAB"/>
</dbReference>
<keyword evidence="1" id="KW-0813">Transport</keyword>
<evidence type="ECO:0000256" key="4">
    <source>
        <dbReference type="ARBA" id="ARBA00022982"/>
    </source>
</evidence>
<keyword evidence="3 6" id="KW-0479">Metal-binding</keyword>
<dbReference type="RefSeq" id="WP_209769605.1">
    <property type="nucleotide sequence ID" value="NZ_JAGINP010000020.1"/>
</dbReference>
<dbReference type="InterPro" id="IPR002327">
    <property type="entry name" value="Cyt_c_1A/1B"/>
</dbReference>
<keyword evidence="5 6" id="KW-0408">Iron</keyword>
<evidence type="ECO:0000256" key="3">
    <source>
        <dbReference type="ARBA" id="ARBA00022723"/>
    </source>
</evidence>
<dbReference type="Pfam" id="PF00034">
    <property type="entry name" value="Cytochrom_C"/>
    <property type="match status" value="1"/>
</dbReference>
<reference evidence="8 9" key="1">
    <citation type="submission" date="2021-03" db="EMBL/GenBank/DDBJ databases">
        <title>Genomic Encyclopedia of Type Strains, Phase III (KMG-III): the genomes of soil and plant-associated and newly described type strains.</title>
        <authorList>
            <person name="Whitman W."/>
        </authorList>
    </citation>
    <scope>NUCLEOTIDE SEQUENCE [LARGE SCALE GENOMIC DNA]</scope>
    <source>
        <strain evidence="8 9">IMMIB AFH-6</strain>
    </source>
</reference>
<evidence type="ECO:0000256" key="6">
    <source>
        <dbReference type="PROSITE-ProRule" id="PRU00433"/>
    </source>
</evidence>
<dbReference type="SUPFAM" id="SSF46626">
    <property type="entry name" value="Cytochrome c"/>
    <property type="match status" value="1"/>
</dbReference>
<dbReference type="InterPro" id="IPR009056">
    <property type="entry name" value="Cyt_c-like_dom"/>
</dbReference>